<dbReference type="Proteomes" id="UP001396334">
    <property type="component" value="Unassembled WGS sequence"/>
</dbReference>
<accession>A0ABR1ZV93</accession>
<evidence type="ECO:0000313" key="2">
    <source>
        <dbReference type="Proteomes" id="UP001396334"/>
    </source>
</evidence>
<proteinExistence type="predicted"/>
<organism evidence="1 2">
    <name type="scientific">Hibiscus sabdariffa</name>
    <name type="common">roselle</name>
    <dbReference type="NCBI Taxonomy" id="183260"/>
    <lineage>
        <taxon>Eukaryota</taxon>
        <taxon>Viridiplantae</taxon>
        <taxon>Streptophyta</taxon>
        <taxon>Embryophyta</taxon>
        <taxon>Tracheophyta</taxon>
        <taxon>Spermatophyta</taxon>
        <taxon>Magnoliopsida</taxon>
        <taxon>eudicotyledons</taxon>
        <taxon>Gunneridae</taxon>
        <taxon>Pentapetalae</taxon>
        <taxon>rosids</taxon>
        <taxon>malvids</taxon>
        <taxon>Malvales</taxon>
        <taxon>Malvaceae</taxon>
        <taxon>Malvoideae</taxon>
        <taxon>Hibiscus</taxon>
    </lineage>
</organism>
<gene>
    <name evidence="1" type="ORF">V6N11_024126</name>
</gene>
<keyword evidence="2" id="KW-1185">Reference proteome</keyword>
<name>A0ABR1ZV93_9ROSI</name>
<evidence type="ECO:0000313" key="1">
    <source>
        <dbReference type="EMBL" id="KAK8484594.1"/>
    </source>
</evidence>
<dbReference type="EMBL" id="JBBPBN010000557">
    <property type="protein sequence ID" value="KAK8484594.1"/>
    <property type="molecule type" value="Genomic_DNA"/>
</dbReference>
<sequence>MVLGTLPYPPITPSERSHSHFYSDPAFICRPIKKDTQPSRPHVPHKCKGTPGAGGLCTQTLSLLFQQFFMSPPVVFIVPYRLVHGSWIPA</sequence>
<protein>
    <submittedName>
        <fullName evidence="1">Uncharacterized protein</fullName>
    </submittedName>
</protein>
<reference evidence="1 2" key="1">
    <citation type="journal article" date="2024" name="G3 (Bethesda)">
        <title>Genome assembly of Hibiscus sabdariffa L. provides insights into metabolisms of medicinal natural products.</title>
        <authorList>
            <person name="Kim T."/>
        </authorList>
    </citation>
    <scope>NUCLEOTIDE SEQUENCE [LARGE SCALE GENOMIC DNA]</scope>
    <source>
        <strain evidence="1">TK-2024</strain>
        <tissue evidence="1">Old leaves</tissue>
    </source>
</reference>
<comment type="caution">
    <text evidence="1">The sequence shown here is derived from an EMBL/GenBank/DDBJ whole genome shotgun (WGS) entry which is preliminary data.</text>
</comment>